<protein>
    <submittedName>
        <fullName evidence="2">DUF131 domain-containing protein</fullName>
    </submittedName>
</protein>
<keyword evidence="1" id="KW-1133">Transmembrane helix</keyword>
<accession>A0AA51YJ57</accession>
<dbReference type="GeneID" id="84228482"/>
<dbReference type="KEGG" id="mmav:RE476_00035"/>
<gene>
    <name evidence="2" type="ORF">RE476_00035</name>
</gene>
<dbReference type="InterPro" id="IPR002849">
    <property type="entry name" value="DUF131"/>
</dbReference>
<keyword evidence="1" id="KW-0812">Transmembrane</keyword>
<evidence type="ECO:0000313" key="3">
    <source>
        <dbReference type="Proteomes" id="UP001183006"/>
    </source>
</evidence>
<dbReference type="Pfam" id="PF01998">
    <property type="entry name" value="DUF131"/>
    <property type="match status" value="1"/>
</dbReference>
<dbReference type="EMBL" id="CP133594">
    <property type="protein sequence ID" value="WMW22248.1"/>
    <property type="molecule type" value="Genomic_DNA"/>
</dbReference>
<dbReference type="Proteomes" id="UP001183006">
    <property type="component" value="Chromosome"/>
</dbReference>
<name>A0AA51YJ57_9EURY</name>
<evidence type="ECO:0000256" key="1">
    <source>
        <dbReference type="SAM" id="Phobius"/>
    </source>
</evidence>
<dbReference type="RefSeq" id="WP_309308043.1">
    <property type="nucleotide sequence ID" value="NZ_CP133594.1"/>
</dbReference>
<proteinExistence type="predicted"/>
<sequence length="78" mass="8292">MRSSQDIFNTGIALVIMGFVLVFAGVLSSSFNGTGDFGGLILIGPIPITFGSSPEITSSMLWSGVLIALVYLIVRRRL</sequence>
<keyword evidence="1" id="KW-0472">Membrane</keyword>
<dbReference type="NCBIfam" id="TIGR00304">
    <property type="entry name" value="TIGR00304 family membrane protein"/>
    <property type="match status" value="1"/>
</dbReference>
<keyword evidence="3" id="KW-1185">Reference proteome</keyword>
<feature type="transmembrane region" description="Helical" evidence="1">
    <location>
        <begin position="7"/>
        <end position="27"/>
    </location>
</feature>
<organism evidence="2 3">
    <name type="scientific">Methanolobus mangrovi</name>
    <dbReference type="NCBI Taxonomy" id="3072977"/>
    <lineage>
        <taxon>Archaea</taxon>
        <taxon>Methanobacteriati</taxon>
        <taxon>Methanobacteriota</taxon>
        <taxon>Stenosarchaea group</taxon>
        <taxon>Methanomicrobia</taxon>
        <taxon>Methanosarcinales</taxon>
        <taxon>Methanosarcinaceae</taxon>
        <taxon>Methanolobus</taxon>
    </lineage>
</organism>
<reference evidence="2" key="1">
    <citation type="submission" date="2023-08" db="EMBL/GenBank/DDBJ databases">
        <title>Methanolobus mangrovi sp. nov. and Methanolobus sediminis sp. nov, two novel methylotrophic methanogens isolated from mangrove sediments in China.</title>
        <authorList>
            <person name="Zhou J."/>
        </authorList>
    </citation>
    <scope>NUCLEOTIDE SEQUENCE</scope>
    <source>
        <strain evidence="2">FTZ2</strain>
    </source>
</reference>
<feature type="transmembrane region" description="Helical" evidence="1">
    <location>
        <begin position="56"/>
        <end position="74"/>
    </location>
</feature>
<dbReference type="AlphaFoldDB" id="A0AA51YJ57"/>
<evidence type="ECO:0000313" key="2">
    <source>
        <dbReference type="EMBL" id="WMW22248.1"/>
    </source>
</evidence>